<evidence type="ECO:0000256" key="4">
    <source>
        <dbReference type="ARBA" id="ARBA00022803"/>
    </source>
</evidence>
<dbReference type="Gene3D" id="1.25.40.10">
    <property type="entry name" value="Tetratricopeptide repeat domain"/>
    <property type="match status" value="1"/>
</dbReference>
<dbReference type="InterPro" id="IPR011990">
    <property type="entry name" value="TPR-like_helical_dom_sf"/>
</dbReference>
<dbReference type="SMART" id="SM00028">
    <property type="entry name" value="TPR"/>
    <property type="match status" value="5"/>
</dbReference>
<evidence type="ECO:0000313" key="8">
    <source>
        <dbReference type="Proteomes" id="UP000011907"/>
    </source>
</evidence>
<dbReference type="PANTHER" id="PTHR46630:SF1">
    <property type="entry name" value="TETRATRICOPEPTIDE REPEAT PROTEIN 29"/>
    <property type="match status" value="1"/>
</dbReference>
<evidence type="ECO:0000313" key="7">
    <source>
        <dbReference type="EMBL" id="EME76211.1"/>
    </source>
</evidence>
<gene>
    <name evidence="7" type="ORF">BSONL12_04544</name>
</gene>
<dbReference type="RefSeq" id="WP_006636932.1">
    <property type="nucleotide sequence ID" value="NZ_AOFM01000003.1"/>
</dbReference>
<dbReference type="eggNOG" id="COG0457">
    <property type="taxonomic scope" value="Bacteria"/>
</dbReference>
<dbReference type="Pfam" id="PF18801">
    <property type="entry name" value="RapH_N"/>
    <property type="match status" value="1"/>
</dbReference>
<dbReference type="AlphaFoldDB" id="M5P885"/>
<comment type="similarity">
    <text evidence="5">Belongs to the Rap family.</text>
</comment>
<dbReference type="EMBL" id="AOFM01000003">
    <property type="protein sequence ID" value="EME76211.1"/>
    <property type="molecule type" value="Genomic_DNA"/>
</dbReference>
<name>M5P885_9BACI</name>
<dbReference type="Pfam" id="PF13424">
    <property type="entry name" value="TPR_12"/>
    <property type="match status" value="1"/>
</dbReference>
<dbReference type="PROSITE" id="PS50005">
    <property type="entry name" value="TPR"/>
    <property type="match status" value="1"/>
</dbReference>
<evidence type="ECO:0000256" key="5">
    <source>
        <dbReference type="ARBA" id="ARBA00038253"/>
    </source>
</evidence>
<dbReference type="Proteomes" id="UP000011907">
    <property type="component" value="Unassembled WGS sequence"/>
</dbReference>
<dbReference type="SUPFAM" id="SSF48452">
    <property type="entry name" value="TPR-like"/>
    <property type="match status" value="1"/>
</dbReference>
<keyword evidence="3" id="KW-0677">Repeat</keyword>
<evidence type="ECO:0000256" key="2">
    <source>
        <dbReference type="ARBA" id="ARBA00022490"/>
    </source>
</evidence>
<dbReference type="InterPro" id="IPR051476">
    <property type="entry name" value="Bac_ResReg_Asp_Phosphatase"/>
</dbReference>
<keyword evidence="2" id="KW-0963">Cytoplasm</keyword>
<feature type="repeat" description="TPR" evidence="6">
    <location>
        <begin position="220"/>
        <end position="253"/>
    </location>
</feature>
<accession>M5P885</accession>
<sequence length="376" mass="45173">MEQLIPSSKVGIKIHEWYKMVRQFSVPDAEVLKSEVERELNEMEEDQDLLLYYQLMCFRHQLMLEYLESTKKGKPRPSIQELLNQIEEPRENLNGLLRYYSFFFRGMYEFEQKQYIKAIEFYRNAEKQLAYVPDTIEQAEFHFKMAEAYYIMKQTHVSMYHILKAFKIYNNHELYTVRKIQCLFVIAGNYDDLMCHDKALPHLKNALELAIEIDNKRLISSAYFNIADCHECMGDIDTAVEYAEKAVEINLSEEYNNLPQSLYYFTQLLFKQKNYERASEIFRIGRQIALKFNDTLFTSLFEYLKALYIHSVNKEEILEVFKYLEENKIFAYVEELSLEVSNQYLERKDHRNSIEFLQKMMYAQTQIKKGECLYEF</sequence>
<comment type="caution">
    <text evidence="7">The sequence shown here is derived from an EMBL/GenBank/DDBJ whole genome shotgun (WGS) entry which is preliminary data.</text>
</comment>
<dbReference type="InterPro" id="IPR019734">
    <property type="entry name" value="TPR_rpt"/>
</dbReference>
<proteinExistence type="inferred from homology"/>
<reference evidence="7 8" key="1">
    <citation type="journal article" date="2013" name="Genome Announc.">
        <title>Draft Whole-Genome Sequence of Bacillus sonorensis Strain L12, a Source of Nonribosomal Lipopeptides.</title>
        <authorList>
            <person name="Adimpong D.B."/>
            <person name="Sorensen K.I."/>
            <person name="Nielsen D.S."/>
            <person name="Thorsen L."/>
            <person name="Rasmussen T.B."/>
            <person name="Derkx P.M."/>
            <person name="Jespersen L."/>
        </authorList>
    </citation>
    <scope>NUCLEOTIDE SEQUENCE [LARGE SCALE GENOMIC DNA]</scope>
    <source>
        <strain evidence="7 8">L12</strain>
    </source>
</reference>
<dbReference type="PANTHER" id="PTHR46630">
    <property type="entry name" value="TETRATRICOPEPTIDE REPEAT PROTEIN 29"/>
    <property type="match status" value="1"/>
</dbReference>
<organism evidence="7 8">
    <name type="scientific">Bacillus sonorensis L12</name>
    <dbReference type="NCBI Taxonomy" id="1274524"/>
    <lineage>
        <taxon>Bacteria</taxon>
        <taxon>Bacillati</taxon>
        <taxon>Bacillota</taxon>
        <taxon>Bacilli</taxon>
        <taxon>Bacillales</taxon>
        <taxon>Bacillaceae</taxon>
        <taxon>Bacillus</taxon>
    </lineage>
</organism>
<evidence type="ECO:0000256" key="3">
    <source>
        <dbReference type="ARBA" id="ARBA00022737"/>
    </source>
</evidence>
<comment type="subcellular location">
    <subcellularLocation>
        <location evidence="1">Cytoplasm</location>
    </subcellularLocation>
</comment>
<keyword evidence="4 6" id="KW-0802">TPR repeat</keyword>
<dbReference type="OrthoDB" id="2957368at2"/>
<evidence type="ECO:0000256" key="1">
    <source>
        <dbReference type="ARBA" id="ARBA00004496"/>
    </source>
</evidence>
<protein>
    <submittedName>
        <fullName evidence="7">Aspartate phosphatase response regulator</fullName>
    </submittedName>
</protein>
<evidence type="ECO:0000256" key="6">
    <source>
        <dbReference type="PROSITE-ProRule" id="PRU00339"/>
    </source>
</evidence>
<dbReference type="PATRIC" id="fig|1274524.3.peg.991"/>
<dbReference type="GO" id="GO:0005737">
    <property type="term" value="C:cytoplasm"/>
    <property type="evidence" value="ECO:0007669"/>
    <property type="project" value="UniProtKB-SubCell"/>
</dbReference>